<feature type="region of interest" description="Disordered" evidence="2">
    <location>
        <begin position="24"/>
        <end position="44"/>
    </location>
</feature>
<dbReference type="Proteomes" id="UP000007978">
    <property type="component" value="Chromosome 3"/>
</dbReference>
<evidence type="ECO:0000259" key="3">
    <source>
        <dbReference type="Pfam" id="PF24883"/>
    </source>
</evidence>
<comment type="caution">
    <text evidence="4">The sequence shown here is derived from an EMBL/GenBank/DDBJ whole genome shotgun (WGS) entry which is preliminary data.</text>
</comment>
<feature type="compositionally biased region" description="Pro residues" evidence="2">
    <location>
        <begin position="28"/>
        <end position="39"/>
    </location>
</feature>
<keyword evidence="1" id="KW-0677">Repeat</keyword>
<dbReference type="InterPro" id="IPR027417">
    <property type="entry name" value="P-loop_NTPase"/>
</dbReference>
<sequence length="1571" mass="179532">MKPRLKFSWFIQKFNKLRKLSSLLAKHSPPPSTSPPQPPADNQKTTETMALHTGGTDLSEDEMSFDDLWDKAAKYFEDVCGKSLRDGDLRTFDDVQKQIEKQNQLYSDSDDKSKKQTPFPLAAEMTSRALDFVLSVPQQNHDYNEAVDKVFPHVSTALAEFKIYRKIDNKPLLPEIHHVLSCFVRLCALVVKHHQGGKRALIKGVLNRALRIDDELDQQLVEFNQAMQSKHYLQATITLSMLEKVQEVTGQTNERVNALYAEQDRAKILRNIGDYLGIPPTVNIDRRSTQTRQDISEKCFEKTGQWIWKHRDYTIWTGTNSKAKRTTMPHVLLVLGAKSTGKTCTCAQIIQHLEQMRNRTYIAHYFFPAEGALKKASDRKTIAWALRYMAFQIARVDATVRNSLDKACGNESVAFRRDIGSSKEELHELWKSFGIALPGSSATYYLVFDGLENLTADEVDALFGFVQKAGPGPMTTRNLRIILSGKPEQFNDRSMFDKVLKITMGDDSQEDMQIIVHEELARKRVLEKCYDVRKQSDARKLILDKLPSKVKGNYAELHLWLDRIAGAFNNDTPLDSLAELLDRPTQVYEVVIDSLERTLTAKEIDKLNELLKHIIFRQFPPTMKQLEAVMRLHFNETASVEGIDTMVRNRYSSILKIEQDVVQVQEGFEKYLAEKAKTSSSEQESLSHSPSTISMALTLNHVGRKRAAEYFWNLTQMAMQPNFTFDFTNPVKKDNQRQGQIAVDEFEAHLAIVKHAFKNMDSEPRVDHQSNTRYLVEWLPHHLFRLRELENQSHHGVLLAHQQREIGENLYKLFTDGSVFQLHKSAFERVYWTSFEMETLQEWLVDSAVRRQDKEWFKNVLSARNVIEGYLKEFIRWVITEFLRDRTWDASMAYRWIEEFMEKDSETISLVEEPINAEFSGKWAQVSEWCRKALDLTVESLDSLWYERLAKAASLEDGYELHLSIPIYRCAIGRANPSWLCYRDYGIIQHRQGQAEEAMKNVKKALSNAKASNADPKPSESDITELNLLLGGYAYETGSMESAETYYTSACDKGDTDQALKGLLGCLKIKLNTLSSQEMRIWLRGRLCGDDQQGDMCGVLELMAGDPDHHNLFPMMFSVFKKDLGMLQKVVTIMASGSHGFERPDNGVAKASGLANNSTEQGTDGILLYYAGVAAYGNNQLSNGPGSTFDAISLWVASRDELETIRSDNAIIIRSNASAALARHYFQLMLSNDEYYEVYKRKLEDLKPDDWKFDDLFNNDEVVGWLVSINTIRGQMQEVQKLLKPRLRKAISILSDDIPENDIVGLFAIHMATAACKDLKNAAIALSLVGQPDLVTDALLFRDEDKYVPEGINGEQLWDRYNNLAERTISIAMAKVPDAAAQSRRIQFAKLYIEKETEALKTPENDIMPNDEERATIMAAHQLIKDRLHRVDTKKPEIPIQWSCDGRTEDGKQCKKQSDFGEEFYHCLYCWQRDFCRDCLVRLRDPNSNVITVCNGGHEWMLTPPQGSSFYLGTRAKTVRKPSSVKPVSGDRQILEARYDQDTEGVGSEMTTKEWIHSIRDRYLQGDLKLE</sequence>
<dbReference type="SUPFAM" id="SSF81901">
    <property type="entry name" value="HCP-like"/>
    <property type="match status" value="1"/>
</dbReference>
<dbReference type="SUPFAM" id="SSF52540">
    <property type="entry name" value="P-loop containing nucleoside triphosphate hydrolases"/>
    <property type="match status" value="1"/>
</dbReference>
<dbReference type="Pfam" id="PF24883">
    <property type="entry name" value="NPHP3_N"/>
    <property type="match status" value="1"/>
</dbReference>
<dbReference type="InterPro" id="IPR056884">
    <property type="entry name" value="NPHP3-like_N"/>
</dbReference>
<dbReference type="PANTHER" id="PTHR10039:SF17">
    <property type="entry name" value="FUNGAL STAND N-TERMINAL GOODBYE DOMAIN-CONTAINING PROTEIN-RELATED"/>
    <property type="match status" value="1"/>
</dbReference>
<reference evidence="4 5" key="1">
    <citation type="journal article" date="2012" name="PLoS Pathog.">
        <title>Comparative pathogenomics reveals horizontally acquired novel virulence genes in fungi infecting cereal hosts.</title>
        <authorList>
            <person name="Gardiner D.M."/>
            <person name="McDonald M.C."/>
            <person name="Covarelli L."/>
            <person name="Solomon P.S."/>
            <person name="Rusu A.G."/>
            <person name="Marshall M."/>
            <person name="Kazan K."/>
            <person name="Chakraborty S."/>
            <person name="McDonald B.A."/>
            <person name="Manners J.M."/>
        </authorList>
    </citation>
    <scope>NUCLEOTIDE SEQUENCE [LARGE SCALE GENOMIC DNA]</scope>
    <source>
        <strain evidence="4 5">CS3096</strain>
    </source>
</reference>
<dbReference type="eggNOG" id="ENOG502SJ79">
    <property type="taxonomic scope" value="Eukaryota"/>
</dbReference>
<dbReference type="EMBL" id="AFNW01000081">
    <property type="protein sequence ID" value="EKJ75834.1"/>
    <property type="molecule type" value="Genomic_DNA"/>
</dbReference>
<proteinExistence type="predicted"/>
<evidence type="ECO:0000256" key="1">
    <source>
        <dbReference type="ARBA" id="ARBA00022737"/>
    </source>
</evidence>
<evidence type="ECO:0000313" key="4">
    <source>
        <dbReference type="EMBL" id="EKJ75834.1"/>
    </source>
</evidence>
<dbReference type="KEGG" id="fpu:FPSE_04014"/>
<dbReference type="OrthoDB" id="2913095at2759"/>
<protein>
    <recommendedName>
        <fullName evidence="3">Nephrocystin 3-like N-terminal domain-containing protein</fullName>
    </recommendedName>
</protein>
<evidence type="ECO:0000256" key="2">
    <source>
        <dbReference type="SAM" id="MobiDB-lite"/>
    </source>
</evidence>
<dbReference type="HOGENOM" id="CLU_001466_2_0_1"/>
<dbReference type="Gene3D" id="1.25.40.10">
    <property type="entry name" value="Tetratricopeptide repeat domain"/>
    <property type="match status" value="1"/>
</dbReference>
<accession>K3VME1</accession>
<dbReference type="GeneID" id="20362632"/>
<name>K3VME1_FUSPC</name>
<dbReference type="RefSeq" id="XP_009255407.1">
    <property type="nucleotide sequence ID" value="XM_009257132.1"/>
</dbReference>
<organism evidence="4 5">
    <name type="scientific">Fusarium pseudograminearum (strain CS3096)</name>
    <name type="common">Wheat and barley crown-rot fungus</name>
    <dbReference type="NCBI Taxonomy" id="1028729"/>
    <lineage>
        <taxon>Eukaryota</taxon>
        <taxon>Fungi</taxon>
        <taxon>Dikarya</taxon>
        <taxon>Ascomycota</taxon>
        <taxon>Pezizomycotina</taxon>
        <taxon>Sordariomycetes</taxon>
        <taxon>Hypocreomycetidae</taxon>
        <taxon>Hypocreales</taxon>
        <taxon>Nectriaceae</taxon>
        <taxon>Fusarium</taxon>
    </lineage>
</organism>
<dbReference type="PANTHER" id="PTHR10039">
    <property type="entry name" value="AMELOGENIN"/>
    <property type="match status" value="1"/>
</dbReference>
<feature type="domain" description="Nephrocystin 3-like N-terminal" evidence="3">
    <location>
        <begin position="303"/>
        <end position="470"/>
    </location>
</feature>
<keyword evidence="5" id="KW-1185">Reference proteome</keyword>
<evidence type="ECO:0000313" key="5">
    <source>
        <dbReference type="Proteomes" id="UP000007978"/>
    </source>
</evidence>
<dbReference type="InterPro" id="IPR011990">
    <property type="entry name" value="TPR-like_helical_dom_sf"/>
</dbReference>
<gene>
    <name evidence="4" type="ORF">FPSE_04014</name>
</gene>